<feature type="region of interest" description="Disordered" evidence="1">
    <location>
        <begin position="31"/>
        <end position="51"/>
    </location>
</feature>
<dbReference type="RefSeq" id="WP_329611471.1">
    <property type="nucleotide sequence ID" value="NZ_CP108482.1"/>
</dbReference>
<protein>
    <submittedName>
        <fullName evidence="2">Uncharacterized protein</fullName>
    </submittedName>
</protein>
<name>A0ABZ1W257_9ACTN</name>
<evidence type="ECO:0000313" key="3">
    <source>
        <dbReference type="Proteomes" id="UP001432014"/>
    </source>
</evidence>
<sequence length="51" mass="5269">MRMTITRSGVPPVPCGLCGVRLAGGTPLRGLVPDSSVRNLDPLPDSVPAEL</sequence>
<accession>A0ABZ1W257</accession>
<evidence type="ECO:0000256" key="1">
    <source>
        <dbReference type="SAM" id="MobiDB-lite"/>
    </source>
</evidence>
<dbReference type="EMBL" id="CP108482">
    <property type="protein sequence ID" value="WUS54916.1"/>
    <property type="molecule type" value="Genomic_DNA"/>
</dbReference>
<organism evidence="2 3">
    <name type="scientific">Kitasatospora herbaricolor</name>
    <dbReference type="NCBI Taxonomy" id="68217"/>
    <lineage>
        <taxon>Bacteria</taxon>
        <taxon>Bacillati</taxon>
        <taxon>Actinomycetota</taxon>
        <taxon>Actinomycetes</taxon>
        <taxon>Kitasatosporales</taxon>
        <taxon>Streptomycetaceae</taxon>
        <taxon>Kitasatospora</taxon>
    </lineage>
</organism>
<gene>
    <name evidence="2" type="ORF">OG469_04940</name>
</gene>
<dbReference type="Proteomes" id="UP001432014">
    <property type="component" value="Chromosome"/>
</dbReference>
<proteinExistence type="predicted"/>
<keyword evidence="3" id="KW-1185">Reference proteome</keyword>
<reference evidence="2 3" key="1">
    <citation type="submission" date="2022-10" db="EMBL/GenBank/DDBJ databases">
        <title>The complete genomes of actinobacterial strains from the NBC collection.</title>
        <authorList>
            <person name="Joergensen T.S."/>
            <person name="Alvarez Arevalo M."/>
            <person name="Sterndorff E.B."/>
            <person name="Faurdal D."/>
            <person name="Vuksanovic O."/>
            <person name="Mourched A.-S."/>
            <person name="Charusanti P."/>
            <person name="Shaw S."/>
            <person name="Blin K."/>
            <person name="Weber T."/>
        </authorList>
    </citation>
    <scope>NUCLEOTIDE SEQUENCE [LARGE SCALE GENOMIC DNA]</scope>
    <source>
        <strain evidence="2 3">NBC_01247</strain>
    </source>
</reference>
<evidence type="ECO:0000313" key="2">
    <source>
        <dbReference type="EMBL" id="WUS54916.1"/>
    </source>
</evidence>